<dbReference type="Gene3D" id="1.20.1280.170">
    <property type="entry name" value="Exocyst complex component Exo70"/>
    <property type="match status" value="1"/>
</dbReference>
<feature type="region of interest" description="Disordered" evidence="4">
    <location>
        <begin position="12"/>
        <end position="54"/>
    </location>
</feature>
<keyword evidence="7" id="KW-1185">Reference proteome</keyword>
<evidence type="ECO:0000256" key="3">
    <source>
        <dbReference type="RuleBase" id="RU365026"/>
    </source>
</evidence>
<dbReference type="Proteomes" id="UP001054889">
    <property type="component" value="Unassembled WGS sequence"/>
</dbReference>
<accession>A0AAV5DUB8</accession>
<evidence type="ECO:0000256" key="1">
    <source>
        <dbReference type="ARBA" id="ARBA00006756"/>
    </source>
</evidence>
<dbReference type="Pfam" id="PF03081">
    <property type="entry name" value="Exo70_C"/>
    <property type="match status" value="1"/>
</dbReference>
<comment type="caution">
    <text evidence="6">The sequence shown here is derived from an EMBL/GenBank/DDBJ whole genome shotgun (WGS) entry which is preliminary data.</text>
</comment>
<evidence type="ECO:0000313" key="6">
    <source>
        <dbReference type="EMBL" id="GJN13707.1"/>
    </source>
</evidence>
<keyword evidence="3" id="KW-0268">Exocytosis</keyword>
<feature type="domain" description="Exocyst complex subunit Exo70 C-terminal" evidence="5">
    <location>
        <begin position="122"/>
        <end position="308"/>
    </location>
</feature>
<evidence type="ECO:0000259" key="5">
    <source>
        <dbReference type="Pfam" id="PF03081"/>
    </source>
</evidence>
<proteinExistence type="inferred from homology"/>
<feature type="region of interest" description="Disordered" evidence="4">
    <location>
        <begin position="290"/>
        <end position="319"/>
    </location>
</feature>
<dbReference type="InterPro" id="IPR004140">
    <property type="entry name" value="Exo70"/>
</dbReference>
<reference evidence="6" key="1">
    <citation type="journal article" date="2018" name="DNA Res.">
        <title>Multiple hybrid de novo genome assembly of finger millet, an orphan allotetraploid crop.</title>
        <authorList>
            <person name="Hatakeyama M."/>
            <person name="Aluri S."/>
            <person name="Balachadran M.T."/>
            <person name="Sivarajan S.R."/>
            <person name="Patrignani A."/>
            <person name="Gruter S."/>
            <person name="Poveda L."/>
            <person name="Shimizu-Inatsugi R."/>
            <person name="Baeten J."/>
            <person name="Francoijs K.J."/>
            <person name="Nataraja K.N."/>
            <person name="Reddy Y.A.N."/>
            <person name="Phadnis S."/>
            <person name="Ravikumar R.L."/>
            <person name="Schlapbach R."/>
            <person name="Sreeman S.M."/>
            <person name="Shimizu K.K."/>
        </authorList>
    </citation>
    <scope>NUCLEOTIDE SEQUENCE</scope>
</reference>
<dbReference type="PANTHER" id="PTHR12542">
    <property type="entry name" value="EXOCYST COMPLEX PROTEIN EXO70"/>
    <property type="match status" value="1"/>
</dbReference>
<comment type="similarity">
    <text evidence="1 3">Belongs to the EXO70 family.</text>
</comment>
<organism evidence="6 7">
    <name type="scientific">Eleusine coracana subsp. coracana</name>
    <dbReference type="NCBI Taxonomy" id="191504"/>
    <lineage>
        <taxon>Eukaryota</taxon>
        <taxon>Viridiplantae</taxon>
        <taxon>Streptophyta</taxon>
        <taxon>Embryophyta</taxon>
        <taxon>Tracheophyta</taxon>
        <taxon>Spermatophyta</taxon>
        <taxon>Magnoliopsida</taxon>
        <taxon>Liliopsida</taxon>
        <taxon>Poales</taxon>
        <taxon>Poaceae</taxon>
        <taxon>PACMAD clade</taxon>
        <taxon>Chloridoideae</taxon>
        <taxon>Cynodonteae</taxon>
        <taxon>Eleusininae</taxon>
        <taxon>Eleusine</taxon>
    </lineage>
</organism>
<dbReference type="GO" id="GO:0000145">
    <property type="term" value="C:exocyst"/>
    <property type="evidence" value="ECO:0007669"/>
    <property type="project" value="InterPro"/>
</dbReference>
<evidence type="ECO:0000256" key="4">
    <source>
        <dbReference type="SAM" id="MobiDB-lite"/>
    </source>
</evidence>
<keyword evidence="2 3" id="KW-0813">Transport</keyword>
<dbReference type="GO" id="GO:0005546">
    <property type="term" value="F:phosphatidylinositol-4,5-bisphosphate binding"/>
    <property type="evidence" value="ECO:0007669"/>
    <property type="project" value="InterPro"/>
</dbReference>
<feature type="compositionally biased region" description="Pro residues" evidence="4">
    <location>
        <begin position="39"/>
        <end position="54"/>
    </location>
</feature>
<name>A0AAV5DUB8_ELECO</name>
<feature type="compositionally biased region" description="Basic residues" evidence="4">
    <location>
        <begin position="309"/>
        <end position="319"/>
    </location>
</feature>
<comment type="function">
    <text evidence="3">Component of the exocyst complex.</text>
</comment>
<gene>
    <name evidence="6" type="primary">gb00442</name>
    <name evidence="6" type="ORF">PR202_gb00442</name>
</gene>
<dbReference type="EMBL" id="BQKI01000071">
    <property type="protein sequence ID" value="GJN13707.1"/>
    <property type="molecule type" value="Genomic_DNA"/>
</dbReference>
<reference evidence="6" key="2">
    <citation type="submission" date="2021-12" db="EMBL/GenBank/DDBJ databases">
        <title>Resequencing data analysis of finger millet.</title>
        <authorList>
            <person name="Hatakeyama M."/>
            <person name="Aluri S."/>
            <person name="Balachadran M.T."/>
            <person name="Sivarajan S.R."/>
            <person name="Poveda L."/>
            <person name="Shimizu-Inatsugi R."/>
            <person name="Schlapbach R."/>
            <person name="Sreeman S.M."/>
            <person name="Shimizu K.K."/>
        </authorList>
    </citation>
    <scope>NUCLEOTIDE SEQUENCE</scope>
</reference>
<feature type="compositionally biased region" description="Low complexity" evidence="4">
    <location>
        <begin position="297"/>
        <end position="308"/>
    </location>
</feature>
<dbReference type="InterPro" id="IPR046364">
    <property type="entry name" value="Exo70_C"/>
</dbReference>
<keyword evidence="3" id="KW-0653">Protein transport</keyword>
<dbReference type="InterPro" id="IPR016159">
    <property type="entry name" value="Cullin_repeat-like_dom_sf"/>
</dbReference>
<sequence>MAFLEDEFHALLESPTAKPSPPPDEHDRCFLPSAAAASAPPPPEEPAAAHPPYPPETVRRLRLMADAMVSAGYTTECTQVFLVARRNAFDAALKGLGYDKSSSGAEEVARMTWEALEPAIASWTRAFRHAANVGLSTEHDLCARVFAGRHPASAAAGRAVFADLARCVTLHLLSFTDAVSRTARATEKLFKVLDMYEAVRDAAPIVDAFILSDSCPALNELKSEVAAVRARLCDSAAAIFRELESSIRADAGKQPVPGGAVHPLTRYVMNYVKFACAYNATLEQVFREHNHHHHHTTTTTPNPNPRNSSRTRSRRSWWR</sequence>
<dbReference type="PANTHER" id="PTHR12542:SF81">
    <property type="entry name" value="EXOCYST SUBUNIT EXO70 FAMILY PROTEIN"/>
    <property type="match status" value="1"/>
</dbReference>
<evidence type="ECO:0000313" key="7">
    <source>
        <dbReference type="Proteomes" id="UP001054889"/>
    </source>
</evidence>
<dbReference type="GO" id="GO:0015031">
    <property type="term" value="P:protein transport"/>
    <property type="evidence" value="ECO:0007669"/>
    <property type="project" value="UniProtKB-KW"/>
</dbReference>
<evidence type="ECO:0000256" key="2">
    <source>
        <dbReference type="ARBA" id="ARBA00022448"/>
    </source>
</evidence>
<dbReference type="GO" id="GO:0006887">
    <property type="term" value="P:exocytosis"/>
    <property type="evidence" value="ECO:0007669"/>
    <property type="project" value="UniProtKB-KW"/>
</dbReference>
<dbReference type="AlphaFoldDB" id="A0AAV5DUB8"/>
<dbReference type="SUPFAM" id="SSF74788">
    <property type="entry name" value="Cullin repeat-like"/>
    <property type="match status" value="1"/>
</dbReference>
<protein>
    <recommendedName>
        <fullName evidence="3">Exocyst subunit Exo70 family protein</fullName>
    </recommendedName>
</protein>